<dbReference type="Gene3D" id="2.60.40.790">
    <property type="match status" value="1"/>
</dbReference>
<dbReference type="RefSeq" id="WP_152942806.1">
    <property type="nucleotide sequence ID" value="NZ_CP045488.1"/>
</dbReference>
<protein>
    <submittedName>
        <fullName evidence="5">Hsp20 family protein</fullName>
    </submittedName>
</protein>
<reference evidence="5 6" key="1">
    <citation type="journal article" date="2007" name="Int. J. Syst. Evol. Microbiol.">
        <title>Natronorubrum sulfidifaciens sp. nov., an extremely haloalkaliphilic archaeon isolated from Aiding salt lake in Xin-Jiang, China.</title>
        <authorList>
            <person name="Cui H.L."/>
            <person name="Tohty D."/>
            <person name="Liu H.C."/>
            <person name="Liu S.J."/>
            <person name="Oren A."/>
            <person name="Zhou P.J."/>
        </authorList>
    </citation>
    <scope>NUCLEOTIDE SEQUENCE [LARGE SCALE GENOMIC DNA]</scope>
    <source>
        <strain evidence="5 6">7-3</strain>
    </source>
</reference>
<dbReference type="SUPFAM" id="SSF49764">
    <property type="entry name" value="HSP20-like chaperones"/>
    <property type="match status" value="1"/>
</dbReference>
<feature type="region of interest" description="Disordered" evidence="3">
    <location>
        <begin position="84"/>
        <end position="105"/>
    </location>
</feature>
<dbReference type="AlphaFoldDB" id="A0A5P9P685"/>
<feature type="domain" description="SHSP" evidence="4">
    <location>
        <begin position="39"/>
        <end position="160"/>
    </location>
</feature>
<proteinExistence type="inferred from homology"/>
<feature type="compositionally biased region" description="Basic and acidic residues" evidence="3">
    <location>
        <begin position="86"/>
        <end position="105"/>
    </location>
</feature>
<dbReference type="InterPro" id="IPR008978">
    <property type="entry name" value="HSP20-like_chaperone"/>
</dbReference>
<accession>A0A5P9P685</accession>
<dbReference type="Proteomes" id="UP000326170">
    <property type="component" value="Chromosome"/>
</dbReference>
<evidence type="ECO:0000313" key="6">
    <source>
        <dbReference type="Proteomes" id="UP000326170"/>
    </source>
</evidence>
<dbReference type="GeneID" id="42302303"/>
<name>A0A5P9P685_9EURY</name>
<dbReference type="KEGG" id="nas:GCU68_14625"/>
<dbReference type="InterPro" id="IPR002068">
    <property type="entry name" value="A-crystallin/Hsp20_dom"/>
</dbReference>
<keyword evidence="6" id="KW-1185">Reference proteome</keyword>
<evidence type="ECO:0000256" key="1">
    <source>
        <dbReference type="PROSITE-ProRule" id="PRU00285"/>
    </source>
</evidence>
<sequence>MAANAGPLDGLENGLKWLTRHAETAARSWESDLELRSHLDLSMERPGVRLDLIDRGDTYVVLVDVPGYDRDDLEVELHGRRLTISGDRDGEPRASAADERGEFDGTALRRERRLQSFSRQLQVPAPVDTDAAEAAVATGVLMVRLPKLDSSEPTRPIDIE</sequence>
<dbReference type="PROSITE" id="PS01031">
    <property type="entry name" value="SHSP"/>
    <property type="match status" value="1"/>
</dbReference>
<dbReference type="PANTHER" id="PTHR11527">
    <property type="entry name" value="HEAT-SHOCK PROTEIN 20 FAMILY MEMBER"/>
    <property type="match status" value="1"/>
</dbReference>
<dbReference type="EMBL" id="CP045488">
    <property type="protein sequence ID" value="QFU83685.1"/>
    <property type="molecule type" value="Genomic_DNA"/>
</dbReference>
<evidence type="ECO:0000259" key="4">
    <source>
        <dbReference type="PROSITE" id="PS01031"/>
    </source>
</evidence>
<evidence type="ECO:0000256" key="3">
    <source>
        <dbReference type="SAM" id="MobiDB-lite"/>
    </source>
</evidence>
<evidence type="ECO:0000313" key="5">
    <source>
        <dbReference type="EMBL" id="QFU83685.1"/>
    </source>
</evidence>
<dbReference type="OrthoDB" id="198277at2157"/>
<dbReference type="CDD" id="cd06464">
    <property type="entry name" value="ACD_sHsps-like"/>
    <property type="match status" value="1"/>
</dbReference>
<organism evidence="5 6">
    <name type="scientific">Natronorubrum aibiense</name>
    <dbReference type="NCBI Taxonomy" id="348826"/>
    <lineage>
        <taxon>Archaea</taxon>
        <taxon>Methanobacteriati</taxon>
        <taxon>Methanobacteriota</taxon>
        <taxon>Stenosarchaea group</taxon>
        <taxon>Halobacteria</taxon>
        <taxon>Halobacteriales</taxon>
        <taxon>Natrialbaceae</taxon>
        <taxon>Natronorubrum</taxon>
    </lineage>
</organism>
<dbReference type="InterPro" id="IPR031107">
    <property type="entry name" value="Small_HSP"/>
</dbReference>
<dbReference type="Pfam" id="PF00011">
    <property type="entry name" value="HSP20"/>
    <property type="match status" value="1"/>
</dbReference>
<comment type="similarity">
    <text evidence="1 2">Belongs to the small heat shock protein (HSP20) family.</text>
</comment>
<evidence type="ECO:0000256" key="2">
    <source>
        <dbReference type="RuleBase" id="RU003616"/>
    </source>
</evidence>
<gene>
    <name evidence="5" type="ORF">GCU68_14625</name>
</gene>